<dbReference type="FunFam" id="3.40.50.300:FF:000640">
    <property type="entry name" value="MoxR family ATPase"/>
    <property type="match status" value="1"/>
</dbReference>
<gene>
    <name evidence="6" type="ORF">ENW00_02630</name>
</gene>
<dbReference type="PANTHER" id="PTHR42759">
    <property type="entry name" value="MOXR FAMILY PROTEIN"/>
    <property type="match status" value="1"/>
</dbReference>
<dbReference type="InterPro" id="IPR050764">
    <property type="entry name" value="CbbQ/NirQ/NorQ/GpvN"/>
</dbReference>
<comment type="similarity">
    <text evidence="3">Belongs to the MoxR family.</text>
</comment>
<dbReference type="InterPro" id="IPR011703">
    <property type="entry name" value="ATPase_AAA-3"/>
</dbReference>
<comment type="caution">
    <text evidence="6">The sequence shown here is derived from an EMBL/GenBank/DDBJ whole genome shotgun (WGS) entry which is preliminary data.</text>
</comment>
<feature type="domain" description="ChlI/MoxR AAA lid" evidence="5">
    <location>
        <begin position="233"/>
        <end position="288"/>
    </location>
</feature>
<dbReference type="Pfam" id="PF07726">
    <property type="entry name" value="AAA_3"/>
    <property type="match status" value="1"/>
</dbReference>
<name>A0A7C3RHJ8_DICTH</name>
<dbReference type="GO" id="GO:0005524">
    <property type="term" value="F:ATP binding"/>
    <property type="evidence" value="ECO:0007669"/>
    <property type="project" value="UniProtKB-KW"/>
</dbReference>
<evidence type="ECO:0000259" key="5">
    <source>
        <dbReference type="Pfam" id="PF17863"/>
    </source>
</evidence>
<reference evidence="6" key="1">
    <citation type="journal article" date="2020" name="mSystems">
        <title>Genome- and Community-Level Interaction Insights into Carbon Utilization and Element Cycling Functions of Hydrothermarchaeota in Hydrothermal Sediment.</title>
        <authorList>
            <person name="Zhou Z."/>
            <person name="Liu Y."/>
            <person name="Xu W."/>
            <person name="Pan J."/>
            <person name="Luo Z.H."/>
            <person name="Li M."/>
        </authorList>
    </citation>
    <scope>NUCLEOTIDE SEQUENCE [LARGE SCALE GENOMIC DNA]</scope>
    <source>
        <strain evidence="6">SpSt-81</strain>
    </source>
</reference>
<proteinExistence type="inferred from homology"/>
<dbReference type="Gene3D" id="3.40.50.300">
    <property type="entry name" value="P-loop containing nucleotide triphosphate hydrolases"/>
    <property type="match status" value="1"/>
</dbReference>
<sequence>MDIEKYIDFKEKVVKNVSRVIVGKEKIIELIAVAFICGGHVLIEDVPGLGKTLMVKAFAKTIGGSFKRIQFTPDLLPSDLTGINFYNQKKGEFEFRPGPLFANIILADEINRATPRTQSSLLEAMEEKQVTVDGVTRRLPDPFMVLATQNPVETYGTFPLPEAELDRFFMRIKIGYPNREEEIEIINRNKKRDMLEDIETVVDTDEINYLRENFINVRVSKEVMDYLLDIIDSTRKSESILLGVSPRGSVALFKASQVFALFNGRDYIIPEDIKYLAPFILNHRIITIGASKSKDIYEVINNLLETIKVPVEEI</sequence>
<dbReference type="EMBL" id="DTIN01000009">
    <property type="protein sequence ID" value="HFX13038.1"/>
    <property type="molecule type" value="Genomic_DNA"/>
</dbReference>
<dbReference type="PANTHER" id="PTHR42759:SF5">
    <property type="entry name" value="METHANOL DEHYDROGENASE REGULATOR"/>
    <property type="match status" value="1"/>
</dbReference>
<evidence type="ECO:0000256" key="1">
    <source>
        <dbReference type="ARBA" id="ARBA00022741"/>
    </source>
</evidence>
<evidence type="ECO:0000259" key="4">
    <source>
        <dbReference type="Pfam" id="PF07726"/>
    </source>
</evidence>
<dbReference type="SUPFAM" id="SSF52540">
    <property type="entry name" value="P-loop containing nucleoside triphosphate hydrolases"/>
    <property type="match status" value="1"/>
</dbReference>
<organism evidence="6">
    <name type="scientific">Dictyoglomus thermophilum</name>
    <dbReference type="NCBI Taxonomy" id="14"/>
    <lineage>
        <taxon>Bacteria</taxon>
        <taxon>Pseudomonadati</taxon>
        <taxon>Dictyoglomota</taxon>
        <taxon>Dictyoglomia</taxon>
        <taxon>Dictyoglomales</taxon>
        <taxon>Dictyoglomaceae</taxon>
        <taxon>Dictyoglomus</taxon>
    </lineage>
</organism>
<dbReference type="GO" id="GO:0016887">
    <property type="term" value="F:ATP hydrolysis activity"/>
    <property type="evidence" value="ECO:0007669"/>
    <property type="project" value="InterPro"/>
</dbReference>
<evidence type="ECO:0000256" key="3">
    <source>
        <dbReference type="ARBA" id="ARBA00061607"/>
    </source>
</evidence>
<dbReference type="Gene3D" id="1.10.8.80">
    <property type="entry name" value="Magnesium chelatase subunit I, C-Terminal domain"/>
    <property type="match status" value="1"/>
</dbReference>
<dbReference type="AlphaFoldDB" id="A0A7C3RHJ8"/>
<dbReference type="Pfam" id="PF17863">
    <property type="entry name" value="AAA_lid_2"/>
    <property type="match status" value="1"/>
</dbReference>
<dbReference type="InterPro" id="IPR041628">
    <property type="entry name" value="ChlI/MoxR_AAA_lid"/>
</dbReference>
<evidence type="ECO:0000313" key="6">
    <source>
        <dbReference type="EMBL" id="HFX13038.1"/>
    </source>
</evidence>
<protein>
    <submittedName>
        <fullName evidence="6">MoxR family ATPase</fullName>
    </submittedName>
</protein>
<keyword evidence="1" id="KW-0547">Nucleotide-binding</keyword>
<evidence type="ECO:0000256" key="2">
    <source>
        <dbReference type="ARBA" id="ARBA00022840"/>
    </source>
</evidence>
<keyword evidence="2" id="KW-0067">ATP-binding</keyword>
<dbReference type="InterPro" id="IPR027417">
    <property type="entry name" value="P-loop_NTPase"/>
</dbReference>
<accession>A0A7C3RHJ8</accession>
<feature type="domain" description="ATPase AAA-3" evidence="4">
    <location>
        <begin position="40"/>
        <end position="170"/>
    </location>
</feature>
<dbReference type="PIRSF" id="PIRSF002849">
    <property type="entry name" value="AAA_ATPase_chaperone_MoxR_prd"/>
    <property type="match status" value="1"/>
</dbReference>